<gene>
    <name evidence="3" type="ORF">GS597_11860</name>
</gene>
<keyword evidence="4" id="KW-1185">Reference proteome</keyword>
<dbReference type="GO" id="GO:0003676">
    <property type="term" value="F:nucleic acid binding"/>
    <property type="evidence" value="ECO:0007669"/>
    <property type="project" value="InterPro"/>
</dbReference>
<reference evidence="3" key="1">
    <citation type="submission" date="2019-12" db="EMBL/GenBank/DDBJ databases">
        <title>High-Quality draft genome sequences of three cyanobacteria isolated from the limestone walls of the Old Cathedral of Coimbra.</title>
        <authorList>
            <person name="Tiago I."/>
            <person name="Soares F."/>
            <person name="Portugal A."/>
        </authorList>
    </citation>
    <scope>NUCLEOTIDE SEQUENCE [LARGE SCALE GENOMIC DNA]</scope>
    <source>
        <strain evidence="3">C</strain>
    </source>
</reference>
<evidence type="ECO:0000313" key="3">
    <source>
        <dbReference type="EMBL" id="NCJ07187.1"/>
    </source>
</evidence>
<organism evidence="3 4">
    <name type="scientific">Petrachloros mirabilis ULC683</name>
    <dbReference type="NCBI Taxonomy" id="2781853"/>
    <lineage>
        <taxon>Bacteria</taxon>
        <taxon>Bacillati</taxon>
        <taxon>Cyanobacteriota</taxon>
        <taxon>Cyanophyceae</taxon>
        <taxon>Synechococcales</taxon>
        <taxon>Petrachlorosaceae</taxon>
        <taxon>Petrachloros</taxon>
        <taxon>Petrachloros mirabilis</taxon>
    </lineage>
</organism>
<evidence type="ECO:0000256" key="2">
    <source>
        <dbReference type="HAMAP-Rule" id="MF_00048"/>
    </source>
</evidence>
<dbReference type="Gene3D" id="3.40.1350.10">
    <property type="match status" value="1"/>
</dbReference>
<dbReference type="PANTHER" id="PTHR34039">
    <property type="entry name" value="UPF0102 PROTEIN YRAN"/>
    <property type="match status" value="1"/>
</dbReference>
<dbReference type="SUPFAM" id="SSF52980">
    <property type="entry name" value="Restriction endonuclease-like"/>
    <property type="match status" value="1"/>
</dbReference>
<comment type="similarity">
    <text evidence="1 2">Belongs to the UPF0102 family.</text>
</comment>
<accession>A0A8K2A0H9</accession>
<dbReference type="AlphaFoldDB" id="A0A8K2A0H9"/>
<protein>
    <recommendedName>
        <fullName evidence="2">UPF0102 protein GS597_11860</fullName>
    </recommendedName>
</protein>
<proteinExistence type="inferred from homology"/>
<dbReference type="EMBL" id="WVIC01000022">
    <property type="protein sequence ID" value="NCJ07187.1"/>
    <property type="molecule type" value="Genomic_DNA"/>
</dbReference>
<dbReference type="NCBIfam" id="TIGR00252">
    <property type="entry name" value="YraN family protein"/>
    <property type="match status" value="1"/>
</dbReference>
<sequence>MSDTSPSPAPSNSTPTSRHLGQWGEAIVGHWLTQQGCHLLAQGWRCRWGELDWIAQYPLDQTHTPPLAPEPTLIFVEVKTRSRYNWDANGLLAISPQKQAKLWRTAQYYLAQHPQKAELPCRFDVALVTYQAPARSTSPYLPTAITLPTSVQIALNQPLTLGNFCFTLDTYLPNVLAA</sequence>
<comment type="caution">
    <text evidence="3">The sequence shown here is derived from an EMBL/GenBank/DDBJ whole genome shotgun (WGS) entry which is preliminary data.</text>
</comment>
<name>A0A8K2A0H9_9CYAN</name>
<evidence type="ECO:0000256" key="1">
    <source>
        <dbReference type="ARBA" id="ARBA00006738"/>
    </source>
</evidence>
<dbReference type="InterPro" id="IPR011856">
    <property type="entry name" value="tRNA_endonuc-like_dom_sf"/>
</dbReference>
<dbReference type="Proteomes" id="UP000607397">
    <property type="component" value="Unassembled WGS sequence"/>
</dbReference>
<evidence type="ECO:0000313" key="4">
    <source>
        <dbReference type="Proteomes" id="UP000607397"/>
    </source>
</evidence>
<dbReference type="InterPro" id="IPR011335">
    <property type="entry name" value="Restrct_endonuc-II-like"/>
</dbReference>
<dbReference type="InterPro" id="IPR003509">
    <property type="entry name" value="UPF0102_YraN-like"/>
</dbReference>
<dbReference type="HAMAP" id="MF_00048">
    <property type="entry name" value="UPF0102"/>
    <property type="match status" value="1"/>
</dbReference>
<dbReference type="Pfam" id="PF02021">
    <property type="entry name" value="UPF0102"/>
    <property type="match status" value="1"/>
</dbReference>
<dbReference type="PANTHER" id="PTHR34039:SF1">
    <property type="entry name" value="UPF0102 PROTEIN YRAN"/>
    <property type="match status" value="1"/>
</dbReference>